<evidence type="ECO:0000313" key="3">
    <source>
        <dbReference type="Proteomes" id="UP001292182"/>
    </source>
</evidence>
<evidence type="ECO:0000313" key="2">
    <source>
        <dbReference type="EMBL" id="MDZ7283224.1"/>
    </source>
</evidence>
<sequence>MTQDAGATIADDWIERADPVTEVAAPTTLEDFLVLVEAARPVVMRGLVEHWPVVAVGRRGVVPLADYLRRYDGGRPLGLMAGDPSIGGRFFYRADFSGFNFERAQIPLPLLLEALVNAQGQEKPAALYAGASTAADHFLGWTRDHPLPLPVGDAQARLWIGNGSRVSAHYDMASNVAVVAAGRRRVVLFPPEQAANLYVGPLDMTMAGQPTSMVDLEQPDLARFPRFASAQASAQMVLLEPGDAIYIPAMWWHEIRAEGPLNLLVNYWWTRGTPDAPFSALIHAILAVRDRPAAERAALREWFDLYVFGEEATRVADHLPPSARGILGPPSPERDERIRGFLRRMLGSA</sequence>
<dbReference type="EMBL" id="JAOBTW010000017">
    <property type="protein sequence ID" value="MDZ7283224.1"/>
    <property type="molecule type" value="Genomic_DNA"/>
</dbReference>
<organism evidence="2 3">
    <name type="scientific">Sphingomonas sanguinis</name>
    <dbReference type="NCBI Taxonomy" id="33051"/>
    <lineage>
        <taxon>Bacteria</taxon>
        <taxon>Pseudomonadati</taxon>
        <taxon>Pseudomonadota</taxon>
        <taxon>Alphaproteobacteria</taxon>
        <taxon>Sphingomonadales</taxon>
        <taxon>Sphingomonadaceae</taxon>
        <taxon>Sphingomonas</taxon>
    </lineage>
</organism>
<dbReference type="Pfam" id="PF13621">
    <property type="entry name" value="Cupin_8"/>
    <property type="match status" value="1"/>
</dbReference>
<dbReference type="InterPro" id="IPR041667">
    <property type="entry name" value="Cupin_8"/>
</dbReference>
<dbReference type="PANTHER" id="PTHR12461:SF105">
    <property type="entry name" value="HYPOXIA-INDUCIBLE FACTOR 1-ALPHA INHIBITOR"/>
    <property type="match status" value="1"/>
</dbReference>
<accession>A0ABU5LTG8</accession>
<dbReference type="Gene3D" id="2.60.120.650">
    <property type="entry name" value="Cupin"/>
    <property type="match status" value="1"/>
</dbReference>
<proteinExistence type="predicted"/>
<gene>
    <name evidence="2" type="ORF">N4G62_14445</name>
</gene>
<comment type="caution">
    <text evidence="2">The sequence shown here is derived from an EMBL/GenBank/DDBJ whole genome shotgun (WGS) entry which is preliminary data.</text>
</comment>
<dbReference type="PANTHER" id="PTHR12461">
    <property type="entry name" value="HYPOXIA-INDUCIBLE FACTOR 1 ALPHA INHIBITOR-RELATED"/>
    <property type="match status" value="1"/>
</dbReference>
<evidence type="ECO:0000259" key="1">
    <source>
        <dbReference type="PROSITE" id="PS51184"/>
    </source>
</evidence>
<dbReference type="PROSITE" id="PS51184">
    <property type="entry name" value="JMJC"/>
    <property type="match status" value="1"/>
</dbReference>
<dbReference type="Proteomes" id="UP001292182">
    <property type="component" value="Unassembled WGS sequence"/>
</dbReference>
<dbReference type="RefSeq" id="WP_322539933.1">
    <property type="nucleotide sequence ID" value="NZ_JAOBTW010000017.1"/>
</dbReference>
<feature type="domain" description="JmjC" evidence="1">
    <location>
        <begin position="123"/>
        <end position="284"/>
    </location>
</feature>
<name>A0ABU5LTG8_9SPHN</name>
<dbReference type="InterPro" id="IPR003347">
    <property type="entry name" value="JmjC_dom"/>
</dbReference>
<protein>
    <submittedName>
        <fullName evidence="2">Cupin-like domain-containing protein</fullName>
    </submittedName>
</protein>
<reference evidence="3" key="1">
    <citation type="submission" date="2023-07" db="EMBL/GenBank/DDBJ databases">
        <title>Whole genome sequence analysis of rice epiphytic Sphingomonas sanguinis OsEp_Plm_15B2.</title>
        <authorList>
            <person name="Sahu K.P."/>
            <person name="Asharani P."/>
            <person name="Reddy B."/>
            <person name="Kumar A."/>
        </authorList>
    </citation>
    <scope>NUCLEOTIDE SEQUENCE [LARGE SCALE GENOMIC DNA]</scope>
    <source>
        <strain evidence="3">OsEp_Plm_15B2</strain>
    </source>
</reference>
<dbReference type="SMART" id="SM00558">
    <property type="entry name" value="JmjC"/>
    <property type="match status" value="1"/>
</dbReference>
<keyword evidence="3" id="KW-1185">Reference proteome</keyword>
<dbReference type="SUPFAM" id="SSF51197">
    <property type="entry name" value="Clavaminate synthase-like"/>
    <property type="match status" value="1"/>
</dbReference>